<evidence type="ECO:0000256" key="5">
    <source>
        <dbReference type="SAM" id="MobiDB-lite"/>
    </source>
</evidence>
<dbReference type="Gene3D" id="2.40.50.140">
    <property type="entry name" value="Nucleic acid-binding proteins"/>
    <property type="match status" value="1"/>
</dbReference>
<keyword evidence="2 6" id="KW-0812">Transmembrane</keyword>
<dbReference type="OrthoDB" id="283587at2"/>
<feature type="domain" description="NfeD-like C-terminal" evidence="7">
    <location>
        <begin position="104"/>
        <end position="158"/>
    </location>
</feature>
<dbReference type="Pfam" id="PF01957">
    <property type="entry name" value="NfeD"/>
    <property type="match status" value="1"/>
</dbReference>
<dbReference type="HOGENOM" id="CLU_087257_1_0_0"/>
<comment type="subcellular location">
    <subcellularLocation>
        <location evidence="1">Membrane</location>
        <topology evidence="1">Multi-pass membrane protein</topology>
    </subcellularLocation>
</comment>
<dbReference type="PANTHER" id="PTHR33507">
    <property type="entry name" value="INNER MEMBRANE PROTEIN YBBJ"/>
    <property type="match status" value="1"/>
</dbReference>
<dbReference type="InterPro" id="IPR012340">
    <property type="entry name" value="NA-bd_OB-fold"/>
</dbReference>
<proteinExistence type="predicted"/>
<sequence length="186" mass="20229">MSTLAWPLLLLAFGLILLIAEVFIPSGGLIGLLALCCLALSLWRAFERSTELGLMFLLADFLLMPMVIVLGVYLWPKTPMGKRVLLKPPAPEDIEASHSSQRLDHLVGQLGRALTPLRPSGMVDFDGRRLDGLAEEGLIPTGSLVQAIRVRGGQLIVRTAHDPTLEEALARPEPKPESESDSADLF</sequence>
<evidence type="ECO:0000313" key="8">
    <source>
        <dbReference type="EMBL" id="AGA25798.1"/>
    </source>
</evidence>
<evidence type="ECO:0000313" key="9">
    <source>
        <dbReference type="Proteomes" id="UP000010798"/>
    </source>
</evidence>
<feature type="transmembrane region" description="Helical" evidence="6">
    <location>
        <begin position="52"/>
        <end position="75"/>
    </location>
</feature>
<keyword evidence="9" id="KW-1185">Reference proteome</keyword>
<evidence type="ECO:0000256" key="4">
    <source>
        <dbReference type="ARBA" id="ARBA00023136"/>
    </source>
</evidence>
<dbReference type="EMBL" id="CP003364">
    <property type="protein sequence ID" value="AGA25798.1"/>
    <property type="molecule type" value="Genomic_DNA"/>
</dbReference>
<organism evidence="8 9">
    <name type="scientific">Singulisphaera acidiphila (strain ATCC BAA-1392 / DSM 18658 / VKM B-2454 / MOB10)</name>
    <dbReference type="NCBI Taxonomy" id="886293"/>
    <lineage>
        <taxon>Bacteria</taxon>
        <taxon>Pseudomonadati</taxon>
        <taxon>Planctomycetota</taxon>
        <taxon>Planctomycetia</taxon>
        <taxon>Isosphaerales</taxon>
        <taxon>Isosphaeraceae</taxon>
        <taxon>Singulisphaera</taxon>
    </lineage>
</organism>
<keyword evidence="3 6" id="KW-1133">Transmembrane helix</keyword>
<evidence type="ECO:0000256" key="2">
    <source>
        <dbReference type="ARBA" id="ARBA00022692"/>
    </source>
</evidence>
<feature type="transmembrane region" description="Helical" evidence="6">
    <location>
        <begin position="6"/>
        <end position="24"/>
    </location>
</feature>
<dbReference type="AlphaFoldDB" id="L0DAD9"/>
<dbReference type="STRING" id="886293.Sinac_1415"/>
<dbReference type="KEGG" id="saci:Sinac_1415"/>
<dbReference type="PANTHER" id="PTHR33507:SF3">
    <property type="entry name" value="INNER MEMBRANE PROTEIN YBBJ"/>
    <property type="match status" value="1"/>
</dbReference>
<feature type="compositionally biased region" description="Basic and acidic residues" evidence="5">
    <location>
        <begin position="167"/>
        <end position="178"/>
    </location>
</feature>
<dbReference type="GO" id="GO:0008233">
    <property type="term" value="F:peptidase activity"/>
    <property type="evidence" value="ECO:0007669"/>
    <property type="project" value="UniProtKB-KW"/>
</dbReference>
<keyword evidence="8" id="KW-0378">Hydrolase</keyword>
<dbReference type="GO" id="GO:0005886">
    <property type="term" value="C:plasma membrane"/>
    <property type="evidence" value="ECO:0007669"/>
    <property type="project" value="TreeGrafter"/>
</dbReference>
<dbReference type="InterPro" id="IPR002810">
    <property type="entry name" value="NfeD-like_C"/>
</dbReference>
<feature type="transmembrane region" description="Helical" evidence="6">
    <location>
        <begin position="29"/>
        <end position="46"/>
    </location>
</feature>
<evidence type="ECO:0000256" key="6">
    <source>
        <dbReference type="SAM" id="Phobius"/>
    </source>
</evidence>
<protein>
    <submittedName>
        <fullName evidence="8">Membrane-bound serine protease (ClpP class)</fullName>
    </submittedName>
</protein>
<accession>L0DAD9</accession>
<keyword evidence="4 6" id="KW-0472">Membrane</keyword>
<feature type="region of interest" description="Disordered" evidence="5">
    <location>
        <begin position="167"/>
        <end position="186"/>
    </location>
</feature>
<evidence type="ECO:0000256" key="3">
    <source>
        <dbReference type="ARBA" id="ARBA00022989"/>
    </source>
</evidence>
<keyword evidence="8" id="KW-0645">Protease</keyword>
<gene>
    <name evidence="8" type="ordered locus">Sinac_1415</name>
</gene>
<evidence type="ECO:0000259" key="7">
    <source>
        <dbReference type="Pfam" id="PF01957"/>
    </source>
</evidence>
<dbReference type="RefSeq" id="WP_015244972.1">
    <property type="nucleotide sequence ID" value="NC_019892.1"/>
</dbReference>
<evidence type="ECO:0000256" key="1">
    <source>
        <dbReference type="ARBA" id="ARBA00004141"/>
    </source>
</evidence>
<dbReference type="eggNOG" id="COG1030">
    <property type="taxonomic scope" value="Bacteria"/>
</dbReference>
<dbReference type="Proteomes" id="UP000010798">
    <property type="component" value="Chromosome"/>
</dbReference>
<name>L0DAD9_SINAD</name>
<dbReference type="InterPro" id="IPR052165">
    <property type="entry name" value="Membrane_assoc_protease"/>
</dbReference>
<dbReference type="GO" id="GO:0006508">
    <property type="term" value="P:proteolysis"/>
    <property type="evidence" value="ECO:0007669"/>
    <property type="project" value="UniProtKB-KW"/>
</dbReference>
<reference evidence="8 9" key="1">
    <citation type="submission" date="2012-02" db="EMBL/GenBank/DDBJ databases">
        <title>Complete sequence of chromosome of Singulisphaera acidiphila DSM 18658.</title>
        <authorList>
            <consortium name="US DOE Joint Genome Institute (JGI-PGF)"/>
            <person name="Lucas S."/>
            <person name="Copeland A."/>
            <person name="Lapidus A."/>
            <person name="Glavina del Rio T."/>
            <person name="Dalin E."/>
            <person name="Tice H."/>
            <person name="Bruce D."/>
            <person name="Goodwin L."/>
            <person name="Pitluck S."/>
            <person name="Peters L."/>
            <person name="Ovchinnikova G."/>
            <person name="Chertkov O."/>
            <person name="Kyrpides N."/>
            <person name="Mavromatis K."/>
            <person name="Ivanova N."/>
            <person name="Brettin T."/>
            <person name="Detter J.C."/>
            <person name="Han C."/>
            <person name="Larimer F."/>
            <person name="Land M."/>
            <person name="Hauser L."/>
            <person name="Markowitz V."/>
            <person name="Cheng J.-F."/>
            <person name="Hugenholtz P."/>
            <person name="Woyke T."/>
            <person name="Wu D."/>
            <person name="Tindall B."/>
            <person name="Pomrenke H."/>
            <person name="Brambilla E."/>
            <person name="Klenk H.-P."/>
            <person name="Eisen J.A."/>
        </authorList>
    </citation>
    <scope>NUCLEOTIDE SEQUENCE [LARGE SCALE GENOMIC DNA]</scope>
    <source>
        <strain evidence="9">ATCC BAA-1392 / DSM 18658 / VKM B-2454 / MOB10</strain>
    </source>
</reference>